<dbReference type="Proteomes" id="UP000076842">
    <property type="component" value="Unassembled WGS sequence"/>
</dbReference>
<dbReference type="OrthoDB" id="2538017at2759"/>
<proteinExistence type="predicted"/>
<dbReference type="STRING" id="1353952.A0A165DWK1"/>
<gene>
    <name evidence="2" type="ORF">CALCODRAFT_528386</name>
</gene>
<feature type="compositionally biased region" description="Polar residues" evidence="1">
    <location>
        <begin position="54"/>
        <end position="74"/>
    </location>
</feature>
<protein>
    <submittedName>
        <fullName evidence="2">Uncharacterized protein</fullName>
    </submittedName>
</protein>
<evidence type="ECO:0000256" key="1">
    <source>
        <dbReference type="SAM" id="MobiDB-lite"/>
    </source>
</evidence>
<organism evidence="2 3">
    <name type="scientific">Calocera cornea HHB12733</name>
    <dbReference type="NCBI Taxonomy" id="1353952"/>
    <lineage>
        <taxon>Eukaryota</taxon>
        <taxon>Fungi</taxon>
        <taxon>Dikarya</taxon>
        <taxon>Basidiomycota</taxon>
        <taxon>Agaricomycotina</taxon>
        <taxon>Dacrymycetes</taxon>
        <taxon>Dacrymycetales</taxon>
        <taxon>Dacrymycetaceae</taxon>
        <taxon>Calocera</taxon>
    </lineage>
</organism>
<name>A0A165DWK1_9BASI</name>
<accession>A0A165DWK1</accession>
<dbReference type="EMBL" id="KV424031">
    <property type="protein sequence ID" value="KZT53687.1"/>
    <property type="molecule type" value="Genomic_DNA"/>
</dbReference>
<keyword evidence="3" id="KW-1185">Reference proteome</keyword>
<sequence length="345" mass="37975">MAYAADQRTVSIDQYNYALTNFRIAHDEVEKQRRQLEEQERQVATLRDRISTLEGNSLTRGPQVNNRGTSSVDDQSIRVRPSTHAASRLAAHINRWAGELVRAPNVPLNQLRDAILTDLYGYPVQDPNMPPSIQVQNLLRHILSESIAEGIINCLIVTNSTEANVHLTRIHDNLFSRDPLVACVWRRQTFSAAVESFTPEMGANILQENMRALSALLAPAERPMQELHEILNAAYGFSRMLHAGQSGSSMDAFYRAFVPELGHPLDPGQLELTRRCMKSERGEVDTVGATVFPGLVKVTLAPPGGLGAKEDGSNTLSTVVRRAQVICQCALVGLATPQPTPAPPM</sequence>
<dbReference type="InParanoid" id="A0A165DWK1"/>
<evidence type="ECO:0000313" key="3">
    <source>
        <dbReference type="Proteomes" id="UP000076842"/>
    </source>
</evidence>
<reference evidence="2 3" key="1">
    <citation type="journal article" date="2016" name="Mol. Biol. Evol.">
        <title>Comparative Genomics of Early-Diverging Mushroom-Forming Fungi Provides Insights into the Origins of Lignocellulose Decay Capabilities.</title>
        <authorList>
            <person name="Nagy L.G."/>
            <person name="Riley R."/>
            <person name="Tritt A."/>
            <person name="Adam C."/>
            <person name="Daum C."/>
            <person name="Floudas D."/>
            <person name="Sun H."/>
            <person name="Yadav J.S."/>
            <person name="Pangilinan J."/>
            <person name="Larsson K.H."/>
            <person name="Matsuura K."/>
            <person name="Barry K."/>
            <person name="Labutti K."/>
            <person name="Kuo R."/>
            <person name="Ohm R.A."/>
            <person name="Bhattacharya S.S."/>
            <person name="Shirouzu T."/>
            <person name="Yoshinaga Y."/>
            <person name="Martin F.M."/>
            <person name="Grigoriev I.V."/>
            <person name="Hibbett D.S."/>
        </authorList>
    </citation>
    <scope>NUCLEOTIDE SEQUENCE [LARGE SCALE GENOMIC DNA]</scope>
    <source>
        <strain evidence="2 3">HHB12733</strain>
    </source>
</reference>
<feature type="region of interest" description="Disordered" evidence="1">
    <location>
        <begin position="54"/>
        <end position="75"/>
    </location>
</feature>
<evidence type="ECO:0000313" key="2">
    <source>
        <dbReference type="EMBL" id="KZT53687.1"/>
    </source>
</evidence>
<dbReference type="AlphaFoldDB" id="A0A165DWK1"/>